<dbReference type="GO" id="GO:0003677">
    <property type="term" value="F:DNA binding"/>
    <property type="evidence" value="ECO:0007669"/>
    <property type="project" value="TreeGrafter"/>
</dbReference>
<feature type="site" description="Electron transfer via tryptophanyl radical" evidence="5">
    <location>
        <position position="292"/>
    </location>
</feature>
<keyword evidence="8" id="KW-0456">Lyase</keyword>
<keyword evidence="3 6" id="KW-0157">Chromophore</keyword>
<dbReference type="PRINTS" id="PR00147">
    <property type="entry name" value="DNAPHOTLYASE"/>
</dbReference>
<dbReference type="PROSITE" id="PS00691">
    <property type="entry name" value="DNA_PHOTOLYASES_1_2"/>
    <property type="match status" value="1"/>
</dbReference>
<evidence type="ECO:0000256" key="3">
    <source>
        <dbReference type="ARBA" id="ARBA00022991"/>
    </source>
</evidence>
<gene>
    <name evidence="8" type="ORF">E1161_00195</name>
</gene>
<dbReference type="EMBL" id="SMKV01000001">
    <property type="protein sequence ID" value="TDC96698.1"/>
    <property type="molecule type" value="Genomic_DNA"/>
</dbReference>
<evidence type="ECO:0000313" key="9">
    <source>
        <dbReference type="Proteomes" id="UP000294744"/>
    </source>
</evidence>
<dbReference type="Proteomes" id="UP000294744">
    <property type="component" value="Unassembled WGS sequence"/>
</dbReference>
<dbReference type="InterPro" id="IPR036134">
    <property type="entry name" value="Crypto/Photolyase_FAD-like_sf"/>
</dbReference>
<dbReference type="Gene3D" id="3.40.50.620">
    <property type="entry name" value="HUPs"/>
    <property type="match status" value="1"/>
</dbReference>
<accession>A0A4R4UVV8</accession>
<evidence type="ECO:0000256" key="4">
    <source>
        <dbReference type="PIRSR" id="PIRSR602081-1"/>
    </source>
</evidence>
<feature type="binding site" evidence="4">
    <location>
        <position position="260"/>
    </location>
    <ligand>
        <name>FAD</name>
        <dbReference type="ChEBI" id="CHEBI:57692"/>
    </ligand>
</feature>
<dbReference type="GO" id="GO:0071949">
    <property type="term" value="F:FAD binding"/>
    <property type="evidence" value="ECO:0007669"/>
    <property type="project" value="TreeGrafter"/>
</dbReference>
<dbReference type="PROSITE" id="PS00394">
    <property type="entry name" value="DNA_PHOTOLYASES_1_1"/>
    <property type="match status" value="1"/>
</dbReference>
<dbReference type="Gene3D" id="1.25.40.80">
    <property type="match status" value="1"/>
</dbReference>
<evidence type="ECO:0000256" key="6">
    <source>
        <dbReference type="RuleBase" id="RU004182"/>
    </source>
</evidence>
<dbReference type="Pfam" id="PF03441">
    <property type="entry name" value="FAD_binding_7"/>
    <property type="match status" value="1"/>
</dbReference>
<feature type="site" description="Electron transfer via tryptophanyl radical" evidence="5">
    <location>
        <position position="345"/>
    </location>
</feature>
<organism evidence="8 9">
    <name type="scientific">Saccharopolyspora aridisoli</name>
    <dbReference type="NCBI Taxonomy" id="2530385"/>
    <lineage>
        <taxon>Bacteria</taxon>
        <taxon>Bacillati</taxon>
        <taxon>Actinomycetota</taxon>
        <taxon>Actinomycetes</taxon>
        <taxon>Pseudonocardiales</taxon>
        <taxon>Pseudonocardiaceae</taxon>
        <taxon>Saccharopolyspora</taxon>
    </lineage>
</organism>
<keyword evidence="9" id="KW-1185">Reference proteome</keyword>
<feature type="binding site" evidence="4">
    <location>
        <position position="217"/>
    </location>
    <ligand>
        <name>FAD</name>
        <dbReference type="ChEBI" id="CHEBI:57692"/>
    </ligand>
</feature>
<dbReference type="InterPro" id="IPR005101">
    <property type="entry name" value="Cryptochr/Photolyase_FAD-bd"/>
</dbReference>
<dbReference type="InterPro" id="IPR014729">
    <property type="entry name" value="Rossmann-like_a/b/a_fold"/>
</dbReference>
<dbReference type="GO" id="GO:0003904">
    <property type="term" value="F:deoxyribodipyrimidine photo-lyase activity"/>
    <property type="evidence" value="ECO:0007669"/>
    <property type="project" value="TreeGrafter"/>
</dbReference>
<comment type="caution">
    <text evidence="8">The sequence shown here is derived from an EMBL/GenBank/DDBJ whole genome shotgun (WGS) entry which is preliminary data.</text>
</comment>
<proteinExistence type="inferred from homology"/>
<dbReference type="Gene3D" id="1.10.579.10">
    <property type="entry name" value="DNA Cyclobutane Dipyrimidine Photolyase, subunit A, domain 3"/>
    <property type="match status" value="1"/>
</dbReference>
<feature type="binding site" evidence="4">
    <location>
        <begin position="358"/>
        <end position="360"/>
    </location>
    <ligand>
        <name>FAD</name>
        <dbReference type="ChEBI" id="CHEBI:57692"/>
    </ligand>
</feature>
<dbReference type="AlphaFoldDB" id="A0A4R4UVV8"/>
<dbReference type="GO" id="GO:0009416">
    <property type="term" value="P:response to light stimulus"/>
    <property type="evidence" value="ECO:0007669"/>
    <property type="project" value="TreeGrafter"/>
</dbReference>
<dbReference type="SUPFAM" id="SSF48173">
    <property type="entry name" value="Cryptochrome/photolyase FAD-binding domain"/>
    <property type="match status" value="1"/>
</dbReference>
<evidence type="ECO:0000259" key="7">
    <source>
        <dbReference type="PROSITE" id="PS51645"/>
    </source>
</evidence>
<protein>
    <submittedName>
        <fullName evidence="8">Deoxyribodipyrimidine photo-lyase</fullName>
    </submittedName>
</protein>
<dbReference type="InterPro" id="IPR006050">
    <property type="entry name" value="DNA_photolyase_N"/>
</dbReference>
<keyword evidence="2 4" id="KW-0274">FAD</keyword>
<evidence type="ECO:0000313" key="8">
    <source>
        <dbReference type="EMBL" id="TDC96698.1"/>
    </source>
</evidence>
<keyword evidence="1 4" id="KW-0285">Flavoprotein</keyword>
<dbReference type="RefSeq" id="WP_132618249.1">
    <property type="nucleotide sequence ID" value="NZ_SMKV01000001.1"/>
</dbReference>
<feature type="binding site" evidence="4">
    <location>
        <begin position="229"/>
        <end position="233"/>
    </location>
    <ligand>
        <name>FAD</name>
        <dbReference type="ChEBI" id="CHEBI:57692"/>
    </ligand>
</feature>
<evidence type="ECO:0000256" key="2">
    <source>
        <dbReference type="ARBA" id="ARBA00022827"/>
    </source>
</evidence>
<dbReference type="GO" id="GO:0006139">
    <property type="term" value="P:nucleobase-containing compound metabolic process"/>
    <property type="evidence" value="ECO:0007669"/>
    <property type="project" value="UniProtKB-ARBA"/>
</dbReference>
<dbReference type="PANTHER" id="PTHR11455">
    <property type="entry name" value="CRYPTOCHROME"/>
    <property type="match status" value="1"/>
</dbReference>
<evidence type="ECO:0000256" key="5">
    <source>
        <dbReference type="PIRSR" id="PIRSR602081-2"/>
    </source>
</evidence>
<comment type="cofactor">
    <cofactor evidence="4">
        <name>FAD</name>
        <dbReference type="ChEBI" id="CHEBI:57692"/>
    </cofactor>
    <text evidence="4">Binds 1 FAD per subunit.</text>
</comment>
<dbReference type="OrthoDB" id="9772484at2"/>
<dbReference type="GO" id="GO:0006950">
    <property type="term" value="P:response to stress"/>
    <property type="evidence" value="ECO:0007669"/>
    <property type="project" value="UniProtKB-ARBA"/>
</dbReference>
<reference evidence="8 9" key="1">
    <citation type="submission" date="2019-03" db="EMBL/GenBank/DDBJ databases">
        <title>Draft genome sequences of novel Actinobacteria.</title>
        <authorList>
            <person name="Sahin N."/>
            <person name="Ay H."/>
            <person name="Saygin H."/>
        </authorList>
    </citation>
    <scope>NUCLEOTIDE SEQUENCE [LARGE SCALE GENOMIC DNA]</scope>
    <source>
        <strain evidence="8 9">16K404</strain>
    </source>
</reference>
<dbReference type="PANTHER" id="PTHR11455:SF9">
    <property type="entry name" value="CRYPTOCHROME CIRCADIAN CLOCK 5 ISOFORM X1"/>
    <property type="match status" value="1"/>
</dbReference>
<dbReference type="PROSITE" id="PS51645">
    <property type="entry name" value="PHR_CRY_ALPHA_BETA"/>
    <property type="match status" value="1"/>
</dbReference>
<dbReference type="Pfam" id="PF00875">
    <property type="entry name" value="DNA_photolyase"/>
    <property type="match status" value="1"/>
</dbReference>
<dbReference type="InterPro" id="IPR018394">
    <property type="entry name" value="DNA_photolyase_1_CS_C"/>
</dbReference>
<dbReference type="SUPFAM" id="SSF52425">
    <property type="entry name" value="Cryptochrome/photolyase, N-terminal domain"/>
    <property type="match status" value="1"/>
</dbReference>
<evidence type="ECO:0000256" key="1">
    <source>
        <dbReference type="ARBA" id="ARBA00022630"/>
    </source>
</evidence>
<feature type="domain" description="Photolyase/cryptochrome alpha/beta" evidence="7">
    <location>
        <begin position="2"/>
        <end position="128"/>
    </location>
</feature>
<dbReference type="InterPro" id="IPR002081">
    <property type="entry name" value="Cryptochrome/DNA_photolyase_1"/>
</dbReference>
<feature type="site" description="Electron transfer via tryptophanyl radical" evidence="5">
    <location>
        <position position="368"/>
    </location>
</feature>
<name>A0A4R4UVV8_9PSEU</name>
<dbReference type="InterPro" id="IPR036155">
    <property type="entry name" value="Crypto/Photolyase_N_sf"/>
</dbReference>
<comment type="similarity">
    <text evidence="6">Belongs to the DNA photolyase family.</text>
</comment>
<sequence length="452" mass="50425">MTVAVALFTRDLRVHDNPVLHAAATCADRVIPVFVLDPAIIKTGFAGPNRADFLARSLADLDDALRERGAALVVRRGDPLQELAELVAEHDVTDVHLAADVSGQAQRRQGALVGELDVGVHLHDASITTVAPGAVTPSGGGAHFAVFTPYLRRWQETGQRSPLPPPDRVRMPDVDPGKVPEAAEISFGDPAEDLVRGGERNGRSMLSAWADELVDDYSSGHDDLAGDRTSRLSPHLHFGTLSPTEVVQRVGTRTRGAQEFVRQVAWRDFHHQVLAANPRTSTEDYRPRGDDWRDAPEELRAWKEGRTGYPIVDAGMRQLLREGWMHNRARVITASFLTKTLHHDWRAGARHFLWHLVDGDVANNQMNWQWVAGTGTDTRPNRVLNPLRQAERYDPRGDYVRRYVPELRGIDGPAVHAPWELPADQRRALSYPEPIVDLDFGRRRFLDARKAD</sequence>